<dbReference type="Gene3D" id="3.60.10.10">
    <property type="entry name" value="Endonuclease/exonuclease/phosphatase"/>
    <property type="match status" value="1"/>
</dbReference>
<reference evidence="6 7" key="1">
    <citation type="submission" date="2016-04" db="EMBL/GenBank/DDBJ databases">
        <title>Evolutionary innovation and constraint leading to complex multicellularity in the Ascomycota.</title>
        <authorList>
            <person name="Cisse O."/>
            <person name="Nguyen A."/>
            <person name="Hewitt D.A."/>
            <person name="Jedd G."/>
            <person name="Stajich J.E."/>
        </authorList>
    </citation>
    <scope>NUCLEOTIDE SEQUENCE [LARGE SCALE GENOMIC DNA]</scope>
    <source>
        <strain evidence="6 7">DAH-3</strain>
    </source>
</reference>
<keyword evidence="3" id="KW-0967">Endosome</keyword>
<dbReference type="AlphaFoldDB" id="A0A1U7LW90"/>
<evidence type="ECO:0000259" key="5">
    <source>
        <dbReference type="PROSITE" id="PS50238"/>
    </source>
</evidence>
<dbReference type="PANTHER" id="PTHR11200">
    <property type="entry name" value="INOSITOL 5-PHOSPHATASE"/>
    <property type="match status" value="1"/>
</dbReference>
<evidence type="ECO:0000256" key="1">
    <source>
        <dbReference type="ARBA" id="ARBA00004146"/>
    </source>
</evidence>
<dbReference type="PROSITE" id="PS50238">
    <property type="entry name" value="RHOGAP"/>
    <property type="match status" value="1"/>
</dbReference>
<gene>
    <name evidence="6" type="ORF">NEOLI_000736</name>
</gene>
<dbReference type="GO" id="GO:0005938">
    <property type="term" value="C:cell cortex"/>
    <property type="evidence" value="ECO:0007669"/>
    <property type="project" value="UniProtKB-ARBA"/>
</dbReference>
<comment type="caution">
    <text evidence="6">The sequence shown here is derived from an EMBL/GenBank/DDBJ whole genome shotgun (WGS) entry which is preliminary data.</text>
</comment>
<dbReference type="GO" id="GO:0031901">
    <property type="term" value="C:early endosome membrane"/>
    <property type="evidence" value="ECO:0007669"/>
    <property type="project" value="UniProtKB-SubCell"/>
</dbReference>
<dbReference type="GO" id="GO:0005096">
    <property type="term" value="F:GTPase activator activity"/>
    <property type="evidence" value="ECO:0007669"/>
    <property type="project" value="UniProtKB-ARBA"/>
</dbReference>
<keyword evidence="4" id="KW-0968">Cytoplasmic vesicle</keyword>
<dbReference type="Gene3D" id="2.60.40.10">
    <property type="entry name" value="Immunoglobulins"/>
    <property type="match status" value="1"/>
</dbReference>
<evidence type="ECO:0000256" key="2">
    <source>
        <dbReference type="ARBA" id="ARBA00004580"/>
    </source>
</evidence>
<dbReference type="GO" id="GO:0032153">
    <property type="term" value="C:cell division site"/>
    <property type="evidence" value="ECO:0007669"/>
    <property type="project" value="UniProtKB-ARBA"/>
</dbReference>
<feature type="domain" description="Rho-GAP" evidence="5">
    <location>
        <begin position="497"/>
        <end position="623"/>
    </location>
</feature>
<evidence type="ECO:0000313" key="7">
    <source>
        <dbReference type="Proteomes" id="UP000186594"/>
    </source>
</evidence>
<accession>A0A1U7LW90</accession>
<evidence type="ECO:0000256" key="4">
    <source>
        <dbReference type="ARBA" id="ARBA00023329"/>
    </source>
</evidence>
<evidence type="ECO:0000313" key="6">
    <source>
        <dbReference type="EMBL" id="OLL26945.1"/>
    </source>
</evidence>
<dbReference type="InterPro" id="IPR048869">
    <property type="entry name" value="OCRL-1_2_ASH"/>
</dbReference>
<dbReference type="PANTHER" id="PTHR11200:SF300">
    <property type="entry name" value="TYPE II INOSITOL 1,4,5-TRISPHOSPHATE 5-PHOSPHATASE"/>
    <property type="match status" value="1"/>
</dbReference>
<keyword evidence="7" id="KW-1185">Reference proteome</keyword>
<dbReference type="OMA" id="WLGCSER"/>
<sequence length="623" mass="70756">MHSQSARPFLAPLNSNFPYSSLGPVSPLLPSPASPGFKTGFIANVLKERRADYINRETIRIKIASWNMNGSLPSKPLDYWLASPDNLDLVVVGLQEVDLGTDAYIRLDDTRESLWNESIINALGENFEKICSQQLIGMLIIAYARNNLAPHIRNMSTTYAGCGLLGTLGNKGAVKVQFSIHDTNFCFVNSHLAAQPNQVERRNSDYSEISRKLNLSQLTDYDHLFWFGDLNYRVDLPNKDVREFILRNEHLLCLPFDQLNVQRKEGKAFHGCTEHQIKFKPTFKFDMDTHEYDTSEKDRVPSWTDRILWRSNGVTCLEYKSHPEFTQSDHKPVSATFDATVDLVVKEKEEHVRIDAIRQLDKWENENRPALEISQTSFQFGSVEFLEPKKMILVLSNHGSLPVEFEFLSNDQRGSYSNPWLSVQPHFGGIYPRGKLKLNITIMVDQTSVAKLNRGEEKLEDILVLHIKDGKDSFISVAGEFQPTCFGMSLIRLSCGSAREEPAKSSQWSIPREIWRMTDYLLKHGLGTEDLFLHKGLPEISAYLHRCLDNGEDFNHETITTCLKARGGFPENVQLGNHSMAAMLLLFLELLPEPVIPFNQYEVALKAAESSYRASQVRKGAQI</sequence>
<dbReference type="Pfam" id="PF00620">
    <property type="entry name" value="RhoGAP"/>
    <property type="match status" value="1"/>
</dbReference>
<dbReference type="GO" id="GO:0046856">
    <property type="term" value="P:phosphatidylinositol dephosphorylation"/>
    <property type="evidence" value="ECO:0007669"/>
    <property type="project" value="InterPro"/>
</dbReference>
<dbReference type="SMART" id="SM00128">
    <property type="entry name" value="IPPc"/>
    <property type="match status" value="1"/>
</dbReference>
<dbReference type="Pfam" id="PF21310">
    <property type="entry name" value="OCRL-like_ASH"/>
    <property type="match status" value="1"/>
</dbReference>
<dbReference type="InterPro" id="IPR036691">
    <property type="entry name" value="Endo/exonu/phosph_ase_sf"/>
</dbReference>
<dbReference type="GO" id="GO:0004439">
    <property type="term" value="F:phosphatidylinositol-4,5-bisphosphate 5-phosphatase activity"/>
    <property type="evidence" value="ECO:0007669"/>
    <property type="project" value="TreeGrafter"/>
</dbReference>
<dbReference type="OrthoDB" id="7862313at2759"/>
<protein>
    <submittedName>
        <fullName evidence="6">Inositol polyphosphate 5-phosphatase OCRL-1</fullName>
    </submittedName>
</protein>
<dbReference type="SUPFAM" id="SSF48350">
    <property type="entry name" value="GTPase activation domain, GAP"/>
    <property type="match status" value="1"/>
</dbReference>
<dbReference type="GO" id="GO:0007165">
    <property type="term" value="P:signal transduction"/>
    <property type="evidence" value="ECO:0007669"/>
    <property type="project" value="InterPro"/>
</dbReference>
<proteinExistence type="predicted"/>
<dbReference type="Gene3D" id="1.10.555.10">
    <property type="entry name" value="Rho GTPase activation protein"/>
    <property type="match status" value="1"/>
</dbReference>
<dbReference type="InterPro" id="IPR000300">
    <property type="entry name" value="IPPc"/>
</dbReference>
<dbReference type="EMBL" id="LXFE01000132">
    <property type="protein sequence ID" value="OLL26945.1"/>
    <property type="molecule type" value="Genomic_DNA"/>
</dbReference>
<dbReference type="SUPFAM" id="SSF56219">
    <property type="entry name" value="DNase I-like"/>
    <property type="match status" value="1"/>
</dbReference>
<comment type="subcellular location">
    <subcellularLocation>
        <location evidence="2">Cytoplasmic vesicle</location>
        <location evidence="2">Phagosome membrane</location>
    </subcellularLocation>
    <subcellularLocation>
        <location evidence="1">Early endosome membrane</location>
    </subcellularLocation>
</comment>
<dbReference type="STRING" id="1198029.A0A1U7LW90"/>
<dbReference type="InterPro" id="IPR013783">
    <property type="entry name" value="Ig-like_fold"/>
</dbReference>
<dbReference type="InterPro" id="IPR008936">
    <property type="entry name" value="Rho_GTPase_activation_prot"/>
</dbReference>
<evidence type="ECO:0000256" key="3">
    <source>
        <dbReference type="ARBA" id="ARBA00022753"/>
    </source>
</evidence>
<dbReference type="InterPro" id="IPR000198">
    <property type="entry name" value="RhoGAP_dom"/>
</dbReference>
<organism evidence="6 7">
    <name type="scientific">Neolecta irregularis (strain DAH-3)</name>
    <dbReference type="NCBI Taxonomy" id="1198029"/>
    <lineage>
        <taxon>Eukaryota</taxon>
        <taxon>Fungi</taxon>
        <taxon>Dikarya</taxon>
        <taxon>Ascomycota</taxon>
        <taxon>Taphrinomycotina</taxon>
        <taxon>Neolectales</taxon>
        <taxon>Neolectaceae</taxon>
        <taxon>Neolecta</taxon>
    </lineage>
</organism>
<dbReference type="Pfam" id="PF22669">
    <property type="entry name" value="Exo_endo_phos2"/>
    <property type="match status" value="1"/>
</dbReference>
<dbReference type="InterPro" id="IPR046985">
    <property type="entry name" value="IP5"/>
</dbReference>
<dbReference type="Proteomes" id="UP000186594">
    <property type="component" value="Unassembled WGS sequence"/>
</dbReference>
<name>A0A1U7LW90_NEOID</name>